<feature type="compositionally biased region" description="Acidic residues" evidence="7">
    <location>
        <begin position="696"/>
        <end position="712"/>
    </location>
</feature>
<evidence type="ECO:0000256" key="3">
    <source>
        <dbReference type="ARBA" id="ARBA00022574"/>
    </source>
</evidence>
<keyword evidence="10" id="KW-1185">Reference proteome</keyword>
<feature type="region of interest" description="Disordered" evidence="7">
    <location>
        <begin position="691"/>
        <end position="712"/>
    </location>
</feature>
<dbReference type="GO" id="GO:0032040">
    <property type="term" value="C:small-subunit processome"/>
    <property type="evidence" value="ECO:0007669"/>
    <property type="project" value="TreeGrafter"/>
</dbReference>
<evidence type="ECO:0000256" key="4">
    <source>
        <dbReference type="ARBA" id="ARBA00022737"/>
    </source>
</evidence>
<dbReference type="Pfam" id="PF25104">
    <property type="entry name" value="DUF7812"/>
    <property type="match status" value="1"/>
</dbReference>
<dbReference type="InterPro" id="IPR036322">
    <property type="entry name" value="WD40_repeat_dom_sf"/>
</dbReference>
<dbReference type="PANTHER" id="PTHR14085">
    <property type="entry name" value="WD-REPEAT PROTEIN BING4"/>
    <property type="match status" value="1"/>
</dbReference>
<dbReference type="SMART" id="SM01033">
    <property type="entry name" value="BING4CT"/>
    <property type="match status" value="1"/>
</dbReference>
<feature type="compositionally biased region" description="Basic and acidic residues" evidence="7">
    <location>
        <begin position="1262"/>
        <end position="1282"/>
    </location>
</feature>
<accession>A0A9N7NV36</accession>
<dbReference type="PANTHER" id="PTHR14085:SF3">
    <property type="entry name" value="WD REPEAT-CONTAINING PROTEIN 46"/>
    <property type="match status" value="1"/>
</dbReference>
<dbReference type="SMART" id="SM00320">
    <property type="entry name" value="WD40"/>
    <property type="match status" value="5"/>
</dbReference>
<dbReference type="GO" id="GO:0030686">
    <property type="term" value="C:90S preribosome"/>
    <property type="evidence" value="ECO:0007669"/>
    <property type="project" value="TreeGrafter"/>
</dbReference>
<reference evidence="9" key="1">
    <citation type="submission" date="2019-12" db="EMBL/GenBank/DDBJ databases">
        <authorList>
            <person name="Scholes J."/>
        </authorList>
    </citation>
    <scope>NUCLEOTIDE SEQUENCE</scope>
</reference>
<evidence type="ECO:0000256" key="6">
    <source>
        <dbReference type="PROSITE-ProRule" id="PRU00221"/>
    </source>
</evidence>
<evidence type="ECO:0000256" key="2">
    <source>
        <dbReference type="ARBA" id="ARBA00022552"/>
    </source>
</evidence>
<dbReference type="GO" id="GO:0000462">
    <property type="term" value="P:maturation of SSU-rRNA from tricistronic rRNA transcript (SSU-rRNA, 5.8S rRNA, LSU-rRNA)"/>
    <property type="evidence" value="ECO:0007669"/>
    <property type="project" value="TreeGrafter"/>
</dbReference>
<evidence type="ECO:0000256" key="7">
    <source>
        <dbReference type="SAM" id="MobiDB-lite"/>
    </source>
</evidence>
<gene>
    <name evidence="9" type="ORF">SHERM_05371</name>
</gene>
<dbReference type="InterPro" id="IPR015943">
    <property type="entry name" value="WD40/YVTN_repeat-like_dom_sf"/>
</dbReference>
<feature type="compositionally biased region" description="Basic residues" evidence="7">
    <location>
        <begin position="1230"/>
        <end position="1256"/>
    </location>
</feature>
<protein>
    <submittedName>
        <fullName evidence="9">Transducin/WD40 repeat-like superfamily protein</fullName>
    </submittedName>
</protein>
<dbReference type="Pfam" id="PF08149">
    <property type="entry name" value="BING4CT"/>
    <property type="match status" value="1"/>
</dbReference>
<proteinExistence type="predicted"/>
<dbReference type="FunFam" id="2.130.10.10:FF:000378">
    <property type="entry name" value="U3 small nucleolar RNA-associated protein 7"/>
    <property type="match status" value="1"/>
</dbReference>
<feature type="domain" description="BING4 C-terminal" evidence="8">
    <location>
        <begin position="1115"/>
        <end position="1195"/>
    </location>
</feature>
<evidence type="ECO:0000256" key="5">
    <source>
        <dbReference type="ARBA" id="ARBA00023242"/>
    </source>
</evidence>
<name>A0A9N7NV36_STRHE</name>
<dbReference type="InterPro" id="IPR019775">
    <property type="entry name" value="WD40_repeat_CS"/>
</dbReference>
<dbReference type="SUPFAM" id="SSF50978">
    <property type="entry name" value="WD40 repeat-like"/>
    <property type="match status" value="1"/>
</dbReference>
<keyword evidence="4" id="KW-0677">Repeat</keyword>
<dbReference type="InterPro" id="IPR040315">
    <property type="entry name" value="WDR46/Utp7"/>
</dbReference>
<dbReference type="OrthoDB" id="10251154at2759"/>
<dbReference type="PROSITE" id="PS00678">
    <property type="entry name" value="WD_REPEATS_1"/>
    <property type="match status" value="1"/>
</dbReference>
<feature type="repeat" description="WD" evidence="6">
    <location>
        <begin position="1035"/>
        <end position="1076"/>
    </location>
</feature>
<organism evidence="9 10">
    <name type="scientific">Striga hermonthica</name>
    <name type="common">Purple witchweed</name>
    <name type="synonym">Buchnera hermonthica</name>
    <dbReference type="NCBI Taxonomy" id="68872"/>
    <lineage>
        <taxon>Eukaryota</taxon>
        <taxon>Viridiplantae</taxon>
        <taxon>Streptophyta</taxon>
        <taxon>Embryophyta</taxon>
        <taxon>Tracheophyta</taxon>
        <taxon>Spermatophyta</taxon>
        <taxon>Magnoliopsida</taxon>
        <taxon>eudicotyledons</taxon>
        <taxon>Gunneridae</taxon>
        <taxon>Pentapetalae</taxon>
        <taxon>asterids</taxon>
        <taxon>lamiids</taxon>
        <taxon>Lamiales</taxon>
        <taxon>Orobanchaceae</taxon>
        <taxon>Buchnereae</taxon>
        <taxon>Striga</taxon>
    </lineage>
</organism>
<dbReference type="InterPro" id="IPR012952">
    <property type="entry name" value="BING4_C_dom"/>
</dbReference>
<dbReference type="Proteomes" id="UP001153555">
    <property type="component" value="Unassembled WGS sequence"/>
</dbReference>
<evidence type="ECO:0000256" key="1">
    <source>
        <dbReference type="ARBA" id="ARBA00004604"/>
    </source>
</evidence>
<evidence type="ECO:0000313" key="10">
    <source>
        <dbReference type="Proteomes" id="UP001153555"/>
    </source>
</evidence>
<keyword evidence="2" id="KW-0698">rRNA processing</keyword>
<feature type="region of interest" description="Disordered" evidence="7">
    <location>
        <begin position="1"/>
        <end position="21"/>
    </location>
</feature>
<comment type="caution">
    <text evidence="9">The sequence shown here is derived from an EMBL/GenBank/DDBJ whole genome shotgun (WGS) entry which is preliminary data.</text>
</comment>
<feature type="region of interest" description="Disordered" evidence="7">
    <location>
        <begin position="1230"/>
        <end position="1298"/>
    </location>
</feature>
<dbReference type="InterPro" id="IPR001680">
    <property type="entry name" value="WD40_rpt"/>
</dbReference>
<dbReference type="Gene3D" id="2.130.10.10">
    <property type="entry name" value="YVTN repeat-like/Quinoprotein amine dehydrogenase"/>
    <property type="match status" value="1"/>
</dbReference>
<dbReference type="PROSITE" id="PS50082">
    <property type="entry name" value="WD_REPEATS_2"/>
    <property type="match status" value="1"/>
</dbReference>
<evidence type="ECO:0000313" key="9">
    <source>
        <dbReference type="EMBL" id="CAA0838795.1"/>
    </source>
</evidence>
<evidence type="ECO:0000259" key="8">
    <source>
        <dbReference type="SMART" id="SM01033"/>
    </source>
</evidence>
<comment type="subcellular location">
    <subcellularLocation>
        <location evidence="1">Nucleus</location>
        <location evidence="1">Nucleolus</location>
    </subcellularLocation>
</comment>
<dbReference type="Pfam" id="PF00400">
    <property type="entry name" value="WD40"/>
    <property type="match status" value="1"/>
</dbReference>
<keyword evidence="3 6" id="KW-0853">WD repeat</keyword>
<dbReference type="InterPro" id="IPR056714">
    <property type="entry name" value="DUF7812"/>
</dbReference>
<sequence>MVSTRESRGKKRAQTQNPNGGFFPHDLRNLQILFPLIESPEGMRPPFLKDLYRIFAKFSSNAQWAVKSSAGSLDFDLEFRHDGITVTFGDISEISNILFKQLEERFERLFSDLSVSYADEDCGPYSLNSSLFEAVEVVSLLFRCCLMLLTLLAAKQNLVLDKGLVLLKIVRQLSLLDLAGKTVGSPFVFEKSFFRKCEPGENGFSTASVEGFTASLQLLGPTNPLLYFISLMLEVFVDELLTHKQLRGHFQIINFFASTNETLFSRHSGQDDIGIVIAVLCNHFILSFSDKQAFQDCLIRLFSTHSTELKHPFQNPALSLTASSLLILSPVMLSMPKYMQAHLISLVSNAIYTKSSRPDRIVRNCFLSILEKSIDLYLAHISCLEKDGYPSFPRGFKPSFSYGVVYRPFEFYILPETKKKIDALITKLDNSINANSDDLSFGMKSDLVSSSLKFVKECLNVYAIPSQDEILSILTCLVLKASESCDYRKVQPIEGTTMQHLYLIASILKLMGISLLQAISCLRHNSNNSCGPRTLRDFASCKEYDFILDTIACFGDLNMNSPMQQDLMDMMAGQSTRHLQSKMMFLHFVGLMSLSFVQGLDCWVKACLLVILALLNLFAFEEGDLDEFQSIIDSNAKRFSSELSFLRLQEAVAGQSSSLVVASKFQKIRSLFSRVIQNKVSETEAQSLRTLASAESDMEADAGLEEEETEETSNGEIFLECMLKMGNDISDIDDLSSSHLTSAGDNHLCRRLLLNSETKMAAKAVNVGQINPVEAFEKVASEEDKMKVKKYLRGKATDLGRLQDKKLRGQLAVKEALYGKSALTAAKAEKWLMPSEGGYLEPEGIEKTWRIKQEAIGSEVDILSRRKQFDIVLPDLGPYTLDFSLSGRYMVAGGRKGHLALLDMKNMDLIKEFQVRETVRDVVFLHDQKLFAAAQKKYVYMYNESGVEMHCMKEHGPALHLQFLHKHFLLTSINKFGHLHFQDITTGQMVGNFKTGLGRPGAMRANPFNNVTSVAHSGGTVTMWKPTSAAPLIKMLCHPGPITALAFHPSGHLMATAGMDRKIKLWDLRKYETLQTVRGHATSLDFSQKGLLASSTGSFVQILGNFSGGPHEYTRYMSHSMAKGYQIGKVSFRPYEDVLAIGHSMGWSSILVPGSGEPNFDTWVANPFETRKQRREKEVRALLDKLPPETIMLDPSRIGLVRERMREKVSREEREAEREAAVEEAKRVRIKKKTKGRSKPSKVAKKKKEAVVKAKKGFVETQGKDEVSKEKKRKRDDNEHGENQSLPKSLQRFAKKIV</sequence>
<dbReference type="PROSITE" id="PS50294">
    <property type="entry name" value="WD_REPEATS_REGION"/>
    <property type="match status" value="1"/>
</dbReference>
<keyword evidence="5" id="KW-0539">Nucleus</keyword>
<dbReference type="EMBL" id="CACSLK010031421">
    <property type="protein sequence ID" value="CAA0838795.1"/>
    <property type="molecule type" value="Genomic_DNA"/>
</dbReference>